<comment type="subcellular location">
    <subcellularLocation>
        <location evidence="1">Cell membrane</location>
        <topology evidence="1">Multi-pass membrane protein</topology>
    </subcellularLocation>
</comment>
<feature type="transmembrane region" description="Helical" evidence="7">
    <location>
        <begin position="431"/>
        <end position="457"/>
    </location>
</feature>
<comment type="caution">
    <text evidence="8">The sequence shown here is derived from an EMBL/GenBank/DDBJ whole genome shotgun (WGS) entry which is preliminary data.</text>
</comment>
<evidence type="ECO:0000313" key="9">
    <source>
        <dbReference type="Proteomes" id="UP000607796"/>
    </source>
</evidence>
<comment type="similarity">
    <text evidence="2">Belongs to the polysaccharide synthase family.</text>
</comment>
<keyword evidence="3" id="KW-1003">Cell membrane</keyword>
<feature type="transmembrane region" description="Helical" evidence="7">
    <location>
        <begin position="398"/>
        <end position="419"/>
    </location>
</feature>
<dbReference type="RefSeq" id="WP_194133355.1">
    <property type="nucleotide sequence ID" value="NZ_JADFFK010000002.1"/>
</dbReference>
<evidence type="ECO:0000256" key="2">
    <source>
        <dbReference type="ARBA" id="ARBA00007430"/>
    </source>
</evidence>
<sequence length="460" mass="50043">MEPRPVTTTLIQRFSGASLGARVLRSSLLTVGSFGFSQALRLGGNLILTRLLFPEAFGLMALLTVFLMGLMQFSDVGVTPAILQSRRGDDRDFLDTAWTIQVLRGIGLWLTACAFAWPMAAFYDQPQLLQLLPVAGLALLIVGFRPTRMDSANRHLRLGRVTLLELATQTLGVVSAVLLAWATGSVWALVISGLISSLFEVVANSAFLAGGRNRFRMEAEARHELVNFGKWIFLSTVCGFFFSQGDKILIGKYLSLEAFGVYNIGYFLASFPMLLGGMVTRKVLIPIYRESPPRASRENFRRLRKMRFAVTGPLLLLVASFGLCGHWLVTLMYDSRYLAAGAVTVIVACMQMPQIVVQTYDQAALAAGDSRSFFVLALTRAVLMIGCILVGLETYGLIGALLGYGAAFLLAYPVVVWLARRMGVWDPLHDLVFALLGAALALVAISLNWSAVTALAAQGG</sequence>
<feature type="transmembrane region" description="Helical" evidence="7">
    <location>
        <begin position="228"/>
        <end position="244"/>
    </location>
</feature>
<reference evidence="8 9" key="1">
    <citation type="journal article" date="2021" name="Int. J. Syst. Evol. Microbiol.">
        <title>Salipiger mangrovisoli sp. nov., isolated from mangrove soil and the proposal for the reclassification of Paraphaeobacter pallidus as Salipiger pallidus comb. nov.</title>
        <authorList>
            <person name="Du J."/>
            <person name="Liu Y."/>
            <person name="Pei T."/>
            <person name="Deng M.R."/>
            <person name="Zhu H."/>
        </authorList>
    </citation>
    <scope>NUCLEOTIDE SEQUENCE [LARGE SCALE GENOMIC DNA]</scope>
    <source>
        <strain evidence="8 9">6D45A</strain>
    </source>
</reference>
<keyword evidence="4 7" id="KW-0812">Transmembrane</keyword>
<feature type="transmembrane region" description="Helical" evidence="7">
    <location>
        <begin position="264"/>
        <end position="285"/>
    </location>
</feature>
<dbReference type="PANTHER" id="PTHR30250:SF10">
    <property type="entry name" value="LIPOPOLYSACCHARIDE BIOSYNTHESIS PROTEIN WZXC"/>
    <property type="match status" value="1"/>
</dbReference>
<dbReference type="EMBL" id="JADFFK010000002">
    <property type="protein sequence ID" value="MBE9636029.1"/>
    <property type="molecule type" value="Genomic_DNA"/>
</dbReference>
<feature type="transmembrane region" description="Helical" evidence="7">
    <location>
        <begin position="187"/>
        <end position="207"/>
    </location>
</feature>
<dbReference type="Pfam" id="PF13440">
    <property type="entry name" value="Polysacc_synt_3"/>
    <property type="match status" value="1"/>
</dbReference>
<accession>A0ABR9WXK7</accession>
<feature type="transmembrane region" description="Helical" evidence="7">
    <location>
        <begin position="56"/>
        <end position="82"/>
    </location>
</feature>
<feature type="transmembrane region" description="Helical" evidence="7">
    <location>
        <begin position="102"/>
        <end position="122"/>
    </location>
</feature>
<feature type="transmembrane region" description="Helical" evidence="7">
    <location>
        <begin position="128"/>
        <end position="146"/>
    </location>
</feature>
<evidence type="ECO:0000256" key="4">
    <source>
        <dbReference type="ARBA" id="ARBA00022692"/>
    </source>
</evidence>
<evidence type="ECO:0000256" key="6">
    <source>
        <dbReference type="ARBA" id="ARBA00023136"/>
    </source>
</evidence>
<feature type="transmembrane region" description="Helical" evidence="7">
    <location>
        <begin position="158"/>
        <end position="181"/>
    </location>
</feature>
<dbReference type="InterPro" id="IPR050833">
    <property type="entry name" value="Poly_Biosynth_Transport"/>
</dbReference>
<dbReference type="Proteomes" id="UP000607796">
    <property type="component" value="Unassembled WGS sequence"/>
</dbReference>
<evidence type="ECO:0000256" key="1">
    <source>
        <dbReference type="ARBA" id="ARBA00004651"/>
    </source>
</evidence>
<gene>
    <name evidence="8" type="ORF">IQ782_04160</name>
</gene>
<feature type="transmembrane region" description="Helical" evidence="7">
    <location>
        <begin position="306"/>
        <end position="329"/>
    </location>
</feature>
<proteinExistence type="inferred from homology"/>
<keyword evidence="9" id="KW-1185">Reference proteome</keyword>
<evidence type="ECO:0000256" key="5">
    <source>
        <dbReference type="ARBA" id="ARBA00022989"/>
    </source>
</evidence>
<feature type="transmembrane region" description="Helical" evidence="7">
    <location>
        <begin position="373"/>
        <end position="392"/>
    </location>
</feature>
<protein>
    <submittedName>
        <fullName evidence="8">Oligosaccharide flippase family protein</fullName>
    </submittedName>
</protein>
<feature type="transmembrane region" description="Helical" evidence="7">
    <location>
        <begin position="335"/>
        <end position="352"/>
    </location>
</feature>
<dbReference type="PANTHER" id="PTHR30250">
    <property type="entry name" value="PST FAMILY PREDICTED COLANIC ACID TRANSPORTER"/>
    <property type="match status" value="1"/>
</dbReference>
<name>A0ABR9WXK7_9RHOB</name>
<organism evidence="8 9">
    <name type="scientific">Salipiger mangrovisoli</name>
    <dbReference type="NCBI Taxonomy" id="2865933"/>
    <lineage>
        <taxon>Bacteria</taxon>
        <taxon>Pseudomonadati</taxon>
        <taxon>Pseudomonadota</taxon>
        <taxon>Alphaproteobacteria</taxon>
        <taxon>Rhodobacterales</taxon>
        <taxon>Roseobacteraceae</taxon>
        <taxon>Salipiger</taxon>
    </lineage>
</organism>
<evidence type="ECO:0000256" key="3">
    <source>
        <dbReference type="ARBA" id="ARBA00022475"/>
    </source>
</evidence>
<evidence type="ECO:0000256" key="7">
    <source>
        <dbReference type="SAM" id="Phobius"/>
    </source>
</evidence>
<keyword evidence="5 7" id="KW-1133">Transmembrane helix</keyword>
<keyword evidence="6 7" id="KW-0472">Membrane</keyword>
<evidence type="ECO:0000313" key="8">
    <source>
        <dbReference type="EMBL" id="MBE9636029.1"/>
    </source>
</evidence>